<dbReference type="RefSeq" id="WP_223705934.1">
    <property type="nucleotide sequence ID" value="NZ_JAINUY010000003.1"/>
</dbReference>
<evidence type="ECO:0000313" key="2">
    <source>
        <dbReference type="Proteomes" id="UP001139366"/>
    </source>
</evidence>
<organism evidence="1 2">
    <name type="scientific">Flavobacterium potami</name>
    <dbReference type="NCBI Taxonomy" id="2872310"/>
    <lineage>
        <taxon>Bacteria</taxon>
        <taxon>Pseudomonadati</taxon>
        <taxon>Bacteroidota</taxon>
        <taxon>Flavobacteriia</taxon>
        <taxon>Flavobacteriales</taxon>
        <taxon>Flavobacteriaceae</taxon>
        <taxon>Flavobacterium</taxon>
    </lineage>
</organism>
<dbReference type="EMBL" id="JAINUY010000003">
    <property type="protein sequence ID" value="MBZ4035262.1"/>
    <property type="molecule type" value="Genomic_DNA"/>
</dbReference>
<accession>A0A9X1HB94</accession>
<reference evidence="1 2" key="1">
    <citation type="journal article" date="2023" name="Antonie Van Leeuwenhoek">
        <title>Flavobacterium potami sp. nov., a multi-metal resistance genes harbouring bacterium isolated from shallow river silt.</title>
        <authorList>
            <person name="Li S."/>
            <person name="Mao S."/>
            <person name="Mu W."/>
            <person name="Guo B."/>
            <person name="Li C."/>
            <person name="Zhu Q."/>
            <person name="Hou X."/>
            <person name="Zhao Y."/>
            <person name="Wei S."/>
            <person name="Liu H."/>
            <person name="Liu A."/>
        </authorList>
    </citation>
    <scope>NUCLEOTIDE SEQUENCE [LARGE SCALE GENOMIC DNA]</scope>
    <source>
        <strain evidence="1 2">17A</strain>
    </source>
</reference>
<name>A0A9X1HB94_9FLAO</name>
<dbReference type="PIRSF" id="PIRSF039012">
    <property type="entry name" value="ASP"/>
    <property type="match status" value="1"/>
</dbReference>
<dbReference type="Gene3D" id="3.40.630.10">
    <property type="entry name" value="Zn peptidases"/>
    <property type="match status" value="1"/>
</dbReference>
<comment type="caution">
    <text evidence="1">The sequence shown here is derived from an EMBL/GenBank/DDBJ whole genome shotgun (WGS) entry which is preliminary data.</text>
</comment>
<keyword evidence="2" id="KW-1185">Reference proteome</keyword>
<sequence length="348" mass="38393">MKNLILFFIYLFAIHSVQSQKISLKEYFEKQEASINDTVMCLKSSDSIWADLPMTLIKGREKGPTLTIAAGIRQGGFPAAASLLELRREINPQKLKGNLIIIPDADVQRYDGRSSGSNPIGISHLNDAFPGSHRGTAAELIADFVATAVFDATDVFLELNSCDAASDPIDFICYYDNSEFMQQTMLEFRLSEASGLDTILSHPYVLSSGEPSKCAVKQAARLGIPSLSMTVGGQQKEGRSGLSPARDALYRIMAELQLYTNRKIKPARAPKHRFNRKAFVKVPFQGIFYSSVKAGDKIKENQQIGYLADIFGNRIKTLTAPQSGTVLYKTEANPVNSDETVFCIGYRI</sequence>
<dbReference type="Proteomes" id="UP001139366">
    <property type="component" value="Unassembled WGS sequence"/>
</dbReference>
<dbReference type="SUPFAM" id="SSF53187">
    <property type="entry name" value="Zn-dependent exopeptidases"/>
    <property type="match status" value="1"/>
</dbReference>
<gene>
    <name evidence="1" type="ORF">K6T82_10825</name>
</gene>
<proteinExistence type="predicted"/>
<dbReference type="GO" id="GO:0016811">
    <property type="term" value="F:hydrolase activity, acting on carbon-nitrogen (but not peptide) bonds, in linear amides"/>
    <property type="evidence" value="ECO:0007669"/>
    <property type="project" value="InterPro"/>
</dbReference>
<dbReference type="PANTHER" id="PTHR37326">
    <property type="entry name" value="BLL3975 PROTEIN"/>
    <property type="match status" value="1"/>
</dbReference>
<dbReference type="InterPro" id="IPR053138">
    <property type="entry name" value="N-alpha-Ac-DABA_deacetylase"/>
</dbReference>
<dbReference type="AlphaFoldDB" id="A0A9X1HB94"/>
<evidence type="ECO:0000313" key="1">
    <source>
        <dbReference type="EMBL" id="MBZ4035262.1"/>
    </source>
</evidence>
<dbReference type="PANTHER" id="PTHR37326:SF1">
    <property type="entry name" value="BLL3975 PROTEIN"/>
    <property type="match status" value="1"/>
</dbReference>
<dbReference type="InterPro" id="IPR043795">
    <property type="entry name" value="N-alpha-Ac-DABA-like"/>
</dbReference>
<protein>
    <submittedName>
        <fullName evidence="1">Succinylglutamate desuccinylase/aspartoacylase family protein</fullName>
    </submittedName>
</protein>